<keyword evidence="3" id="KW-1185">Reference proteome</keyword>
<dbReference type="RefSeq" id="WP_321545106.1">
    <property type="nucleotide sequence ID" value="NZ_JAXIVS010000002.1"/>
</dbReference>
<keyword evidence="1" id="KW-0812">Transmembrane</keyword>
<feature type="transmembrane region" description="Helical" evidence="1">
    <location>
        <begin position="409"/>
        <end position="428"/>
    </location>
</feature>
<dbReference type="PRINTS" id="PR00303">
    <property type="entry name" value="SECYTRNLCASE"/>
</dbReference>
<dbReference type="Proteomes" id="UP001291309">
    <property type="component" value="Unassembled WGS sequence"/>
</dbReference>
<protein>
    <recommendedName>
        <fullName evidence="4">DUF1858 domain-containing protein</fullName>
    </recommendedName>
</protein>
<gene>
    <name evidence="2" type="ORF">SYV04_08325</name>
</gene>
<feature type="transmembrane region" description="Helical" evidence="1">
    <location>
        <begin position="263"/>
        <end position="287"/>
    </location>
</feature>
<organism evidence="2 3">
    <name type="scientific">Hyalangium rubrum</name>
    <dbReference type="NCBI Taxonomy" id="3103134"/>
    <lineage>
        <taxon>Bacteria</taxon>
        <taxon>Pseudomonadati</taxon>
        <taxon>Myxococcota</taxon>
        <taxon>Myxococcia</taxon>
        <taxon>Myxococcales</taxon>
        <taxon>Cystobacterineae</taxon>
        <taxon>Archangiaceae</taxon>
        <taxon>Hyalangium</taxon>
    </lineage>
</organism>
<dbReference type="Pfam" id="PF00344">
    <property type="entry name" value="SecY"/>
    <property type="match status" value="1"/>
</dbReference>
<evidence type="ECO:0000256" key="1">
    <source>
        <dbReference type="SAM" id="Phobius"/>
    </source>
</evidence>
<dbReference type="EMBL" id="JAXIVS010000002">
    <property type="protein sequence ID" value="MDY7226387.1"/>
    <property type="molecule type" value="Genomic_DNA"/>
</dbReference>
<evidence type="ECO:0008006" key="4">
    <source>
        <dbReference type="Google" id="ProtNLM"/>
    </source>
</evidence>
<proteinExistence type="predicted"/>
<feature type="transmembrane region" description="Helical" evidence="1">
    <location>
        <begin position="209"/>
        <end position="232"/>
    </location>
</feature>
<dbReference type="InterPro" id="IPR023201">
    <property type="entry name" value="SecY_dom_sf"/>
</dbReference>
<name>A0ABU5GZT1_9BACT</name>
<comment type="caution">
    <text evidence="2">The sequence shown here is derived from an EMBL/GenBank/DDBJ whole genome shotgun (WGS) entry which is preliminary data.</text>
</comment>
<dbReference type="InterPro" id="IPR002208">
    <property type="entry name" value="SecY/SEC61-alpha"/>
</dbReference>
<feature type="transmembrane region" description="Helical" evidence="1">
    <location>
        <begin position="308"/>
        <end position="332"/>
    </location>
</feature>
<keyword evidence="1" id="KW-0472">Membrane</keyword>
<evidence type="ECO:0000313" key="3">
    <source>
        <dbReference type="Proteomes" id="UP001291309"/>
    </source>
</evidence>
<sequence>MLAPASMAARHCPNPECPFFKKFNAPAEYREGFESCSDCGSALADGPVPTLASAVAVAVADPAMVAPAEAVTGSGEFLRPAAVSLVALILAALCDQVLLPGIDPSILSLLAEGGARPDNASMMMSVFSLGLNPFLSAFVLVEFVALLIPSWRRLRTGGPTGRARLRTATVVLAVVFAFVQAWGMGRFYADFGSGPAFEGQPFFSGEGALPIPVIILLLAGAVLLLHGLTVVVDKRGLGNGYAVVLLGMSLAPAFRLLAQAVEYMSLGVVDSLSGLLGLLGLVGLGWATVKILRGQLPGMSRGTEQPSWLPLPASGLAPISFAGALLSLPATLGTLLGVSELASLSRALESSLWVYSLVFFVLLTLSSAAFSVLFYSPQRVGAVWAALTAKDAAERPVVHGRAALRTRELLPVAAAWSVVLGTMAWLPASLAGPLLALPLPSMVALVTGVAIAMDLVEEARKRREATWVPVWPVHRSYEVEPAIVALSAAGIPAWARGVHARTLLQFFGPYFSIDLMVPPERTAEARTLLEKAQQA</sequence>
<reference evidence="2 3" key="1">
    <citation type="submission" date="2023-12" db="EMBL/GenBank/DDBJ databases">
        <title>the genome sequence of Hyalangium sp. s54d21.</title>
        <authorList>
            <person name="Zhang X."/>
        </authorList>
    </citation>
    <scope>NUCLEOTIDE SEQUENCE [LARGE SCALE GENOMIC DNA]</scope>
    <source>
        <strain evidence="3">s54d21</strain>
    </source>
</reference>
<feature type="transmembrane region" description="Helical" evidence="1">
    <location>
        <begin position="434"/>
        <end position="456"/>
    </location>
</feature>
<dbReference type="Gene3D" id="1.10.3370.10">
    <property type="entry name" value="SecY subunit domain"/>
    <property type="match status" value="1"/>
</dbReference>
<evidence type="ECO:0000313" key="2">
    <source>
        <dbReference type="EMBL" id="MDY7226387.1"/>
    </source>
</evidence>
<feature type="transmembrane region" description="Helical" evidence="1">
    <location>
        <begin position="352"/>
        <end position="375"/>
    </location>
</feature>
<accession>A0ABU5GZT1</accession>
<keyword evidence="1" id="KW-1133">Transmembrane helix</keyword>
<dbReference type="SUPFAM" id="SSF103491">
    <property type="entry name" value="Preprotein translocase SecY subunit"/>
    <property type="match status" value="1"/>
</dbReference>
<feature type="transmembrane region" description="Helical" evidence="1">
    <location>
        <begin position="239"/>
        <end position="257"/>
    </location>
</feature>
<feature type="transmembrane region" description="Helical" evidence="1">
    <location>
        <begin position="169"/>
        <end position="189"/>
    </location>
</feature>
<feature type="transmembrane region" description="Helical" evidence="1">
    <location>
        <begin position="122"/>
        <end position="148"/>
    </location>
</feature>